<organism evidence="2 3">
    <name type="scientific">Suillus discolor</name>
    <dbReference type="NCBI Taxonomy" id="1912936"/>
    <lineage>
        <taxon>Eukaryota</taxon>
        <taxon>Fungi</taxon>
        <taxon>Dikarya</taxon>
        <taxon>Basidiomycota</taxon>
        <taxon>Agaricomycotina</taxon>
        <taxon>Agaricomycetes</taxon>
        <taxon>Agaricomycetidae</taxon>
        <taxon>Boletales</taxon>
        <taxon>Suillineae</taxon>
        <taxon>Suillaceae</taxon>
        <taxon>Suillus</taxon>
    </lineage>
</organism>
<evidence type="ECO:0000313" key="2">
    <source>
        <dbReference type="EMBL" id="KAG2091202.1"/>
    </source>
</evidence>
<protein>
    <recommendedName>
        <fullName evidence="1">PIN domain-containing protein</fullName>
    </recommendedName>
</protein>
<keyword evidence="3" id="KW-1185">Reference proteome</keyword>
<dbReference type="EMBL" id="JABBWM010000098">
    <property type="protein sequence ID" value="KAG2091202.1"/>
    <property type="molecule type" value="Genomic_DNA"/>
</dbReference>
<proteinExistence type="predicted"/>
<gene>
    <name evidence="2" type="ORF">F5147DRAFT_643239</name>
</gene>
<dbReference type="AlphaFoldDB" id="A0A9P7EVX5"/>
<dbReference type="GeneID" id="64695373"/>
<dbReference type="Gene3D" id="3.40.50.1010">
    <property type="entry name" value="5'-nuclease"/>
    <property type="match status" value="1"/>
</dbReference>
<sequence>MFNYPTLKPTNLVRSSLLFVPEFSQLSINQLPDPSVAVLLSRPALYPYSQNTTRSTSDVCFDSAAAHSSLSRDPQAVSPSPPASVRHIDDDRYRTASQESARITRKASDPVQVPDLETVSLPRECLPRFLSTASLNTARDRETCGLLLGKDRDSGCRACNATAQTVLSRSGDTTHKDFPTGHYILPDTNVLLAQMDLIKSNYFTPPIIILQTVMKEVRHRSLPLYSRLKALTTTDERKVWVFYNEFRSETAIVCEKTTRR</sequence>
<reference evidence="2" key="1">
    <citation type="journal article" date="2020" name="New Phytol.">
        <title>Comparative genomics reveals dynamic genome evolution in host specialist ectomycorrhizal fungi.</title>
        <authorList>
            <person name="Lofgren L.A."/>
            <person name="Nguyen N.H."/>
            <person name="Vilgalys R."/>
            <person name="Ruytinx J."/>
            <person name="Liao H.L."/>
            <person name="Branco S."/>
            <person name="Kuo A."/>
            <person name="LaButti K."/>
            <person name="Lipzen A."/>
            <person name="Andreopoulos W."/>
            <person name="Pangilinan J."/>
            <person name="Riley R."/>
            <person name="Hundley H."/>
            <person name="Na H."/>
            <person name="Barry K."/>
            <person name="Grigoriev I.V."/>
            <person name="Stajich J.E."/>
            <person name="Kennedy P.G."/>
        </authorList>
    </citation>
    <scope>NUCLEOTIDE SEQUENCE</scope>
    <source>
        <strain evidence="2">FC423</strain>
    </source>
</reference>
<accession>A0A9P7EVX5</accession>
<evidence type="ECO:0000313" key="3">
    <source>
        <dbReference type="Proteomes" id="UP000823399"/>
    </source>
</evidence>
<dbReference type="InterPro" id="IPR002716">
    <property type="entry name" value="PIN_dom"/>
</dbReference>
<dbReference type="OrthoDB" id="2668156at2759"/>
<evidence type="ECO:0000259" key="1">
    <source>
        <dbReference type="Pfam" id="PF13638"/>
    </source>
</evidence>
<name>A0A9P7EVX5_9AGAM</name>
<dbReference type="RefSeq" id="XP_041286459.1">
    <property type="nucleotide sequence ID" value="XM_041433114.1"/>
</dbReference>
<feature type="non-terminal residue" evidence="2">
    <location>
        <position position="260"/>
    </location>
</feature>
<dbReference type="Proteomes" id="UP000823399">
    <property type="component" value="Unassembled WGS sequence"/>
</dbReference>
<feature type="domain" description="PIN" evidence="1">
    <location>
        <begin position="186"/>
        <end position="247"/>
    </location>
</feature>
<dbReference type="Pfam" id="PF13638">
    <property type="entry name" value="PIN_4"/>
    <property type="match status" value="1"/>
</dbReference>
<comment type="caution">
    <text evidence="2">The sequence shown here is derived from an EMBL/GenBank/DDBJ whole genome shotgun (WGS) entry which is preliminary data.</text>
</comment>